<name>A0A9D4BZA4_DREPO</name>
<sequence>MNTLRENQKVTYRSEEVQAQLKNKSEIRTILTEVGFTTWRCKTITSVATYK</sequence>
<dbReference type="AlphaFoldDB" id="A0A9D4BZA4"/>
<reference evidence="1" key="1">
    <citation type="journal article" date="2019" name="bioRxiv">
        <title>The Genome of the Zebra Mussel, Dreissena polymorpha: A Resource for Invasive Species Research.</title>
        <authorList>
            <person name="McCartney M.A."/>
            <person name="Auch B."/>
            <person name="Kono T."/>
            <person name="Mallez S."/>
            <person name="Zhang Y."/>
            <person name="Obille A."/>
            <person name="Becker A."/>
            <person name="Abrahante J.E."/>
            <person name="Garbe J."/>
            <person name="Badalamenti J.P."/>
            <person name="Herman A."/>
            <person name="Mangelson H."/>
            <person name="Liachko I."/>
            <person name="Sullivan S."/>
            <person name="Sone E.D."/>
            <person name="Koren S."/>
            <person name="Silverstein K.A.T."/>
            <person name="Beckman K.B."/>
            <person name="Gohl D.M."/>
        </authorList>
    </citation>
    <scope>NUCLEOTIDE SEQUENCE</scope>
    <source>
        <strain evidence="1">Duluth1</strain>
        <tissue evidence="1">Whole animal</tissue>
    </source>
</reference>
<evidence type="ECO:0000313" key="2">
    <source>
        <dbReference type="Proteomes" id="UP000828390"/>
    </source>
</evidence>
<reference evidence="1" key="2">
    <citation type="submission" date="2020-11" db="EMBL/GenBank/DDBJ databases">
        <authorList>
            <person name="McCartney M.A."/>
            <person name="Auch B."/>
            <person name="Kono T."/>
            <person name="Mallez S."/>
            <person name="Becker A."/>
            <person name="Gohl D.M."/>
            <person name="Silverstein K.A.T."/>
            <person name="Koren S."/>
            <person name="Bechman K.B."/>
            <person name="Herman A."/>
            <person name="Abrahante J.E."/>
            <person name="Garbe J."/>
        </authorList>
    </citation>
    <scope>NUCLEOTIDE SEQUENCE</scope>
    <source>
        <strain evidence="1">Duluth1</strain>
        <tissue evidence="1">Whole animal</tissue>
    </source>
</reference>
<protein>
    <submittedName>
        <fullName evidence="1">Uncharacterized protein</fullName>
    </submittedName>
</protein>
<keyword evidence="2" id="KW-1185">Reference proteome</keyword>
<accession>A0A9D4BZA4</accession>
<gene>
    <name evidence="1" type="ORF">DPMN_073556</name>
</gene>
<organism evidence="1 2">
    <name type="scientific">Dreissena polymorpha</name>
    <name type="common">Zebra mussel</name>
    <name type="synonym">Mytilus polymorpha</name>
    <dbReference type="NCBI Taxonomy" id="45954"/>
    <lineage>
        <taxon>Eukaryota</taxon>
        <taxon>Metazoa</taxon>
        <taxon>Spiralia</taxon>
        <taxon>Lophotrochozoa</taxon>
        <taxon>Mollusca</taxon>
        <taxon>Bivalvia</taxon>
        <taxon>Autobranchia</taxon>
        <taxon>Heteroconchia</taxon>
        <taxon>Euheterodonta</taxon>
        <taxon>Imparidentia</taxon>
        <taxon>Neoheterodontei</taxon>
        <taxon>Myida</taxon>
        <taxon>Dreissenoidea</taxon>
        <taxon>Dreissenidae</taxon>
        <taxon>Dreissena</taxon>
    </lineage>
</organism>
<evidence type="ECO:0000313" key="1">
    <source>
        <dbReference type="EMBL" id="KAH3713754.1"/>
    </source>
</evidence>
<comment type="caution">
    <text evidence="1">The sequence shown here is derived from an EMBL/GenBank/DDBJ whole genome shotgun (WGS) entry which is preliminary data.</text>
</comment>
<proteinExistence type="predicted"/>
<dbReference type="EMBL" id="JAIWYP010000014">
    <property type="protein sequence ID" value="KAH3713754.1"/>
    <property type="molecule type" value="Genomic_DNA"/>
</dbReference>
<dbReference type="Proteomes" id="UP000828390">
    <property type="component" value="Unassembled WGS sequence"/>
</dbReference>